<dbReference type="AlphaFoldDB" id="A0A0K8RD84"/>
<name>A0A0K8RD84_IXORI</name>
<feature type="chain" id="PRO_5005516975" evidence="1">
    <location>
        <begin position="25"/>
        <end position="122"/>
    </location>
</feature>
<dbReference type="EMBL" id="GADI01005354">
    <property type="protein sequence ID" value="JAA68454.1"/>
    <property type="molecule type" value="mRNA"/>
</dbReference>
<proteinExistence type="evidence at transcript level"/>
<reference evidence="2" key="1">
    <citation type="submission" date="2012-12" db="EMBL/GenBank/DDBJ databases">
        <title>Identification and characterization of a phenylalanine ammonia-lyase gene family in Isatis indigotica Fort.</title>
        <authorList>
            <person name="Liu Q."/>
            <person name="Chen J."/>
            <person name="Zhou X."/>
            <person name="Di P."/>
            <person name="Xiao Y."/>
            <person name="Xuan H."/>
            <person name="Zhang L."/>
            <person name="Chen W."/>
        </authorList>
    </citation>
    <scope>NUCLEOTIDE SEQUENCE</scope>
    <source>
        <tissue evidence="2">Salivary gland</tissue>
    </source>
</reference>
<evidence type="ECO:0000313" key="2">
    <source>
        <dbReference type="EMBL" id="JAA68454.1"/>
    </source>
</evidence>
<accession>A0A0K8RD84</accession>
<organism evidence="2">
    <name type="scientific">Ixodes ricinus</name>
    <name type="common">Common tick</name>
    <name type="synonym">Acarus ricinus</name>
    <dbReference type="NCBI Taxonomy" id="34613"/>
    <lineage>
        <taxon>Eukaryota</taxon>
        <taxon>Metazoa</taxon>
        <taxon>Ecdysozoa</taxon>
        <taxon>Arthropoda</taxon>
        <taxon>Chelicerata</taxon>
        <taxon>Arachnida</taxon>
        <taxon>Acari</taxon>
        <taxon>Parasitiformes</taxon>
        <taxon>Ixodida</taxon>
        <taxon>Ixodoidea</taxon>
        <taxon>Ixodidae</taxon>
        <taxon>Ixodinae</taxon>
        <taxon>Ixodes</taxon>
    </lineage>
</organism>
<keyword evidence="1" id="KW-0732">Signal</keyword>
<evidence type="ECO:0000256" key="1">
    <source>
        <dbReference type="SAM" id="SignalP"/>
    </source>
</evidence>
<sequence>MYRIISNMLLVLFAVALGLPASKGKRSSFDPFGCYHALSESGNIYCQLSGYDKSVSGGLDYRTCELKCEGGSVELPEEACPYDGVDSGCTKKLTETLTRWNAEMTKRKNDLINKWCTSAKQV</sequence>
<protein>
    <submittedName>
        <fullName evidence="2">Putative ixodes 10 kDa peptide protein</fullName>
    </submittedName>
</protein>
<feature type="signal peptide" evidence="1">
    <location>
        <begin position="1"/>
        <end position="24"/>
    </location>
</feature>